<proteinExistence type="inferred from homology"/>
<dbReference type="PROSITE" id="PS50082">
    <property type="entry name" value="WD_REPEATS_2"/>
    <property type="match status" value="5"/>
</dbReference>
<dbReference type="PROSITE" id="PS00678">
    <property type="entry name" value="WD_REPEATS_1"/>
    <property type="match status" value="1"/>
</dbReference>
<evidence type="ECO:0000313" key="7">
    <source>
        <dbReference type="EMBL" id="CAD8535362.1"/>
    </source>
</evidence>
<dbReference type="PANTHER" id="PTHR22842:SF3">
    <property type="entry name" value="WD REPEAT DOMAIN-CONTAINING PROTEIN 83"/>
    <property type="match status" value="1"/>
</dbReference>
<dbReference type="GO" id="GO:0000398">
    <property type="term" value="P:mRNA splicing, via spliceosome"/>
    <property type="evidence" value="ECO:0007669"/>
    <property type="project" value="TreeGrafter"/>
</dbReference>
<dbReference type="GO" id="GO:0005737">
    <property type="term" value="C:cytoplasm"/>
    <property type="evidence" value="ECO:0007669"/>
    <property type="project" value="UniProtKB-SubCell"/>
</dbReference>
<comment type="similarity">
    <text evidence="5">Belongs to the WD repeat MORG1 family.</text>
</comment>
<name>A0A7S0IYN5_9EUKA</name>
<evidence type="ECO:0000256" key="3">
    <source>
        <dbReference type="ARBA" id="ARBA00022574"/>
    </source>
</evidence>
<dbReference type="SMART" id="SM00320">
    <property type="entry name" value="WD40"/>
    <property type="match status" value="7"/>
</dbReference>
<evidence type="ECO:0000256" key="2">
    <source>
        <dbReference type="ARBA" id="ARBA00022490"/>
    </source>
</evidence>
<dbReference type="InterPro" id="IPR015943">
    <property type="entry name" value="WD40/YVTN_repeat-like_dom_sf"/>
</dbReference>
<protein>
    <recommendedName>
        <fullName evidence="8">Anaphase-promoting complex subunit 4 WD40 domain-containing protein</fullName>
    </recommendedName>
</protein>
<feature type="repeat" description="WD" evidence="6">
    <location>
        <begin position="51"/>
        <end position="92"/>
    </location>
</feature>
<feature type="repeat" description="WD" evidence="6">
    <location>
        <begin position="93"/>
        <end position="134"/>
    </location>
</feature>
<dbReference type="InterPro" id="IPR001680">
    <property type="entry name" value="WD40_rpt"/>
</dbReference>
<dbReference type="CDD" id="cd00200">
    <property type="entry name" value="WD40"/>
    <property type="match status" value="1"/>
</dbReference>
<dbReference type="PRINTS" id="PR00320">
    <property type="entry name" value="GPROTEINBRPT"/>
</dbReference>
<dbReference type="SUPFAM" id="SSF50978">
    <property type="entry name" value="WD40 repeat-like"/>
    <property type="match status" value="1"/>
</dbReference>
<evidence type="ECO:0008006" key="8">
    <source>
        <dbReference type="Google" id="ProtNLM"/>
    </source>
</evidence>
<reference evidence="7" key="1">
    <citation type="submission" date="2021-01" db="EMBL/GenBank/DDBJ databases">
        <authorList>
            <person name="Corre E."/>
            <person name="Pelletier E."/>
            <person name="Niang G."/>
            <person name="Scheremetjew M."/>
            <person name="Finn R."/>
            <person name="Kale V."/>
            <person name="Holt S."/>
            <person name="Cochrane G."/>
            <person name="Meng A."/>
            <person name="Brown T."/>
            <person name="Cohen L."/>
        </authorList>
    </citation>
    <scope>NUCLEOTIDE SEQUENCE</scope>
    <source>
        <strain evidence="7">RCC1130</strain>
    </source>
</reference>
<gene>
    <name evidence="7" type="ORF">CLEP1334_LOCUS10642</name>
</gene>
<comment type="subcellular location">
    <subcellularLocation>
        <location evidence="1">Cytoplasm</location>
    </subcellularLocation>
</comment>
<dbReference type="Gene3D" id="2.130.10.10">
    <property type="entry name" value="YVTN repeat-like/Quinoprotein amine dehydrogenase"/>
    <property type="match status" value="2"/>
</dbReference>
<feature type="repeat" description="WD" evidence="6">
    <location>
        <begin position="217"/>
        <end position="260"/>
    </location>
</feature>
<accession>A0A7S0IYN5</accession>
<dbReference type="PANTHER" id="PTHR22842">
    <property type="entry name" value="WD40 REPEAT PROTEIN"/>
    <property type="match status" value="1"/>
</dbReference>
<keyword evidence="2" id="KW-0963">Cytoplasm</keyword>
<evidence type="ECO:0000256" key="1">
    <source>
        <dbReference type="ARBA" id="ARBA00004496"/>
    </source>
</evidence>
<dbReference type="InterPro" id="IPR019775">
    <property type="entry name" value="WD40_repeat_CS"/>
</dbReference>
<sequence length="302" mass="32408">MEAAATLRAHKGGVHALAFNSDGMYCMSAGDDRRVLLWNPRREDATPIKEYTGHSNRVLDIAIAPDNGSFASCGGDRTVFVWDVPSGRVTRRLQGHTQRVNAVTYNAEGSVLVSASYDTSVRCWDCRSRSAAPIQVLSESADSVTCAAVGQHEIFTSSVDGVLRCYDLRAGLLSCDAVGVVLTHVALSQDGNCALVASLDSTLRLFDKSTGQLLCSYKGHENSSIKLSCSLSFDDAHVLSGSEDGNVHMWDLVEGRQIAKYRGHKGAVAALVCDPKRLEVLTASYDGDVKLWGQTSGPLPRG</sequence>
<dbReference type="PROSITE" id="PS50294">
    <property type="entry name" value="WD_REPEATS_REGION"/>
    <property type="match status" value="4"/>
</dbReference>
<dbReference type="InterPro" id="IPR020472">
    <property type="entry name" value="WD40_PAC1"/>
</dbReference>
<evidence type="ECO:0000256" key="4">
    <source>
        <dbReference type="ARBA" id="ARBA00022737"/>
    </source>
</evidence>
<evidence type="ECO:0000256" key="6">
    <source>
        <dbReference type="PROSITE-ProRule" id="PRU00221"/>
    </source>
</evidence>
<keyword evidence="3 6" id="KW-0853">WD repeat</keyword>
<dbReference type="EMBL" id="HBER01021114">
    <property type="protein sequence ID" value="CAD8535362.1"/>
    <property type="molecule type" value="Transcribed_RNA"/>
</dbReference>
<dbReference type="InterPro" id="IPR036322">
    <property type="entry name" value="WD40_repeat_dom_sf"/>
</dbReference>
<feature type="repeat" description="WD" evidence="6">
    <location>
        <begin position="7"/>
        <end position="39"/>
    </location>
</feature>
<dbReference type="InterPro" id="IPR051980">
    <property type="entry name" value="WD_repeat_MORG1"/>
</dbReference>
<feature type="repeat" description="WD" evidence="6">
    <location>
        <begin position="261"/>
        <end position="292"/>
    </location>
</feature>
<evidence type="ECO:0000256" key="5">
    <source>
        <dbReference type="ARBA" id="ARBA00038145"/>
    </source>
</evidence>
<dbReference type="GO" id="GO:0071013">
    <property type="term" value="C:catalytic step 2 spliceosome"/>
    <property type="evidence" value="ECO:0007669"/>
    <property type="project" value="TreeGrafter"/>
</dbReference>
<dbReference type="Pfam" id="PF00400">
    <property type="entry name" value="WD40"/>
    <property type="match status" value="6"/>
</dbReference>
<dbReference type="AlphaFoldDB" id="A0A7S0IYN5"/>
<organism evidence="7">
    <name type="scientific">Calcidiscus leptoporus</name>
    <dbReference type="NCBI Taxonomy" id="127549"/>
    <lineage>
        <taxon>Eukaryota</taxon>
        <taxon>Haptista</taxon>
        <taxon>Haptophyta</taxon>
        <taxon>Prymnesiophyceae</taxon>
        <taxon>Coccolithales</taxon>
        <taxon>Calcidiscaceae</taxon>
        <taxon>Calcidiscus</taxon>
    </lineage>
</organism>
<keyword evidence="4" id="KW-0677">Repeat</keyword>